<keyword evidence="2" id="KW-0479">Metal-binding</keyword>
<dbReference type="PANTHER" id="PTHR24014:SF4">
    <property type="entry name" value="2-OXOGLUTARATE AND IRON-DEPENDENT OXYGENASE DOMAIN-CONTAINING PROTEIN 2"/>
    <property type="match status" value="1"/>
</dbReference>
<organism evidence="8 9">
    <name type="scientific">Porites evermanni</name>
    <dbReference type="NCBI Taxonomy" id="104178"/>
    <lineage>
        <taxon>Eukaryota</taxon>
        <taxon>Metazoa</taxon>
        <taxon>Cnidaria</taxon>
        <taxon>Anthozoa</taxon>
        <taxon>Hexacorallia</taxon>
        <taxon>Scleractinia</taxon>
        <taxon>Fungiina</taxon>
        <taxon>Poritidae</taxon>
        <taxon>Porites</taxon>
    </lineage>
</organism>
<dbReference type="EMBL" id="CALNXI010000114">
    <property type="protein sequence ID" value="CAH3019392.1"/>
    <property type="molecule type" value="Genomic_DNA"/>
</dbReference>
<keyword evidence="5" id="KW-0560">Oxidoreductase</keyword>
<dbReference type="Proteomes" id="UP001159427">
    <property type="component" value="Unassembled WGS sequence"/>
</dbReference>
<evidence type="ECO:0000313" key="9">
    <source>
        <dbReference type="Proteomes" id="UP001159427"/>
    </source>
</evidence>
<evidence type="ECO:0000259" key="7">
    <source>
        <dbReference type="PROSITE" id="PS51471"/>
    </source>
</evidence>
<evidence type="ECO:0000256" key="6">
    <source>
        <dbReference type="ARBA" id="ARBA00023004"/>
    </source>
</evidence>
<keyword evidence="9" id="KW-1185">Reference proteome</keyword>
<proteinExistence type="predicted"/>
<keyword evidence="4" id="KW-0223">Dioxygenase</keyword>
<evidence type="ECO:0000313" key="8">
    <source>
        <dbReference type="EMBL" id="CAH3019392.1"/>
    </source>
</evidence>
<dbReference type="InterPro" id="IPR006620">
    <property type="entry name" value="Pro_4_hyd_alph"/>
</dbReference>
<name>A0ABN8LW65_9CNID</name>
<dbReference type="Gene3D" id="2.60.120.620">
    <property type="entry name" value="q2cbj1_9rhob like domain"/>
    <property type="match status" value="1"/>
</dbReference>
<evidence type="ECO:0000256" key="5">
    <source>
        <dbReference type="ARBA" id="ARBA00023002"/>
    </source>
</evidence>
<comment type="caution">
    <text evidence="8">The sequence shown here is derived from an EMBL/GenBank/DDBJ whole genome shotgun (WGS) entry which is preliminary data.</text>
</comment>
<accession>A0ABN8LW65</accession>
<reference evidence="8 9" key="1">
    <citation type="submission" date="2022-05" db="EMBL/GenBank/DDBJ databases">
        <authorList>
            <consortium name="Genoscope - CEA"/>
            <person name="William W."/>
        </authorList>
    </citation>
    <scope>NUCLEOTIDE SEQUENCE [LARGE SCALE GENOMIC DNA]</scope>
</reference>
<keyword evidence="3" id="KW-0847">Vitamin C</keyword>
<evidence type="ECO:0000256" key="4">
    <source>
        <dbReference type="ARBA" id="ARBA00022964"/>
    </source>
</evidence>
<protein>
    <recommendedName>
        <fullName evidence="7">Fe2OG dioxygenase domain-containing protein</fullName>
    </recommendedName>
</protein>
<dbReference type="SMART" id="SM00702">
    <property type="entry name" value="P4Hc"/>
    <property type="match status" value="1"/>
</dbReference>
<keyword evidence="6" id="KW-0408">Iron</keyword>
<gene>
    <name evidence="8" type="ORF">PEVE_00002388</name>
</gene>
<sequence length="368" mass="42063">MSHHAVQTLLIVPSLQICAKFCPANMAEGQAFVCQCFFTHNIFLKNYEAHVVFESEEQLQCDYRRALWDGGCKTDEQWKELLTEVKNEIERRRNLGRESQKRRKLIANKYIPLHPHVYTLKESFLAESFLALVHYAKDDLEATTAGLLSIVKQCDAKNVFAFQVFTPEFCQEFIEEINHFENTELPKGRPNTMNNYGILLNELGFDEGFFSPLRTNYLMPITRLLFPEYGGDSLDSHKAFTVHYKIGEDLHLSYHYDNAEVTLNVSLGKEFIGGELFFGDMRQVPLKETECTQCEHKPTYGLLHRGQHMHGALPIQSGERINLIIWMRSSAVRNKLCPMCNRIPRLVPSFGGSGDGYTVNPVSVCAAL</sequence>
<feature type="domain" description="Fe2OG dioxygenase" evidence="7">
    <location>
        <begin position="235"/>
        <end position="329"/>
    </location>
</feature>
<dbReference type="InterPro" id="IPR005123">
    <property type="entry name" value="Oxoglu/Fe-dep_dioxygenase_dom"/>
</dbReference>
<dbReference type="PROSITE" id="PS51471">
    <property type="entry name" value="FE2OG_OXY"/>
    <property type="match status" value="1"/>
</dbReference>
<evidence type="ECO:0000256" key="3">
    <source>
        <dbReference type="ARBA" id="ARBA00022896"/>
    </source>
</evidence>
<dbReference type="PANTHER" id="PTHR24014">
    <property type="entry name" value="2-OXOGLUTARATE AND IRON-DEPENDENT OXYGENASE DOMAIN-CONTAINING PROTEIN 2"/>
    <property type="match status" value="1"/>
</dbReference>
<dbReference type="Pfam" id="PF25238">
    <property type="entry name" value="OGFOD2-like"/>
    <property type="match status" value="1"/>
</dbReference>
<evidence type="ECO:0000256" key="2">
    <source>
        <dbReference type="ARBA" id="ARBA00022723"/>
    </source>
</evidence>
<evidence type="ECO:0000256" key="1">
    <source>
        <dbReference type="ARBA" id="ARBA00001961"/>
    </source>
</evidence>
<comment type="cofactor">
    <cofactor evidence="1">
        <name>L-ascorbate</name>
        <dbReference type="ChEBI" id="CHEBI:38290"/>
    </cofactor>
</comment>